<dbReference type="GO" id="GO:0003676">
    <property type="term" value="F:nucleic acid binding"/>
    <property type="evidence" value="ECO:0007669"/>
    <property type="project" value="InterPro"/>
</dbReference>
<evidence type="ECO:0000313" key="5">
    <source>
        <dbReference type="Proteomes" id="UP000610303"/>
    </source>
</evidence>
<proteinExistence type="inferred from homology"/>
<dbReference type="CDD" id="cd00085">
    <property type="entry name" value="HNHc"/>
    <property type="match status" value="1"/>
</dbReference>
<keyword evidence="5" id="KW-1185">Reference proteome</keyword>
<dbReference type="RefSeq" id="WP_189084299.1">
    <property type="nucleotide sequence ID" value="NZ_BMRJ01000001.1"/>
</dbReference>
<reference evidence="4" key="1">
    <citation type="journal article" date="2014" name="Int. J. Syst. Evol. Microbiol.">
        <title>Complete genome sequence of Corynebacterium casei LMG S-19264T (=DSM 44701T), isolated from a smear-ripened cheese.</title>
        <authorList>
            <consortium name="US DOE Joint Genome Institute (JGI-PGF)"/>
            <person name="Walter F."/>
            <person name="Albersmeier A."/>
            <person name="Kalinowski J."/>
            <person name="Ruckert C."/>
        </authorList>
    </citation>
    <scope>NUCLEOTIDE SEQUENCE</scope>
    <source>
        <strain evidence="4">JCM 3346</strain>
    </source>
</reference>
<sequence>MTNPLDALEADLASFRAAWGEAGPAFGPGAGPGADTAPTAMSDAGLLRVLQSAARLRRASEVALSLVAAEVAARSDAGFGAEGLAKRHGHRNAATLVAATTGDAVAGAAKLLRVGAATRPRQTLTGQLRPARHPAVADALEQGALSVDAADAICTMLERIAPRTSLRRAEAYEAELVRFASAAPHGLVLRAVRHAEARLDPDGVEPRDEAMHQQRTLSIVEEASGMVRITARLDPVTAAPVKAAIEAIVSETLHRRRDRQPTPVAVPASEVDAADVQLAGASPTVDDDSPVLDGAVPDGPVLEDRRTIPQLQADALSELARHVFGCEAAATRAKATVVVRLDLDALLSGVGEATIDGLDRPISAAAARRLAVDAEFVPAVLGGEALPLDLGRSRRLFSRAQRLALGERDGGCASCGRNIAYVEAHHIDWWHRHRGPSDLDNGVLLCSHCHHQVHREGWRIRADRREVWFVPPPHLDPEQRPRLGGRARFKLRTDRQLAASREMTDGSPAPGALRLPAA</sequence>
<organism evidence="4 5">
    <name type="scientific">Agromyces mediolanus</name>
    <name type="common">Corynebacterium mediolanum</name>
    <dbReference type="NCBI Taxonomy" id="41986"/>
    <lineage>
        <taxon>Bacteria</taxon>
        <taxon>Bacillati</taxon>
        <taxon>Actinomycetota</taxon>
        <taxon>Actinomycetes</taxon>
        <taxon>Micrococcales</taxon>
        <taxon>Microbacteriaceae</taxon>
        <taxon>Agromyces</taxon>
    </lineage>
</organism>
<dbReference type="EMBL" id="BMRJ01000001">
    <property type="protein sequence ID" value="GGR19916.1"/>
    <property type="molecule type" value="Genomic_DNA"/>
</dbReference>
<protein>
    <recommendedName>
        <fullName evidence="3">HNH nuclease domain-containing protein</fullName>
    </recommendedName>
</protein>
<dbReference type="InterPro" id="IPR002711">
    <property type="entry name" value="HNH"/>
</dbReference>
<dbReference type="GO" id="GO:0008270">
    <property type="term" value="F:zinc ion binding"/>
    <property type="evidence" value="ECO:0007669"/>
    <property type="project" value="InterPro"/>
</dbReference>
<dbReference type="Pfam" id="PF01844">
    <property type="entry name" value="HNH"/>
    <property type="match status" value="1"/>
</dbReference>
<dbReference type="GO" id="GO:0004519">
    <property type="term" value="F:endonuclease activity"/>
    <property type="evidence" value="ECO:0007669"/>
    <property type="project" value="InterPro"/>
</dbReference>
<feature type="domain" description="HNH nuclease" evidence="3">
    <location>
        <begin position="400"/>
        <end position="451"/>
    </location>
</feature>
<comment type="caution">
    <text evidence="4">The sequence shown here is derived from an EMBL/GenBank/DDBJ whole genome shotgun (WGS) entry which is preliminary data.</text>
</comment>
<dbReference type="Proteomes" id="UP000610303">
    <property type="component" value="Unassembled WGS sequence"/>
</dbReference>
<evidence type="ECO:0000256" key="2">
    <source>
        <dbReference type="SAM" id="MobiDB-lite"/>
    </source>
</evidence>
<evidence type="ECO:0000313" key="4">
    <source>
        <dbReference type="EMBL" id="GGR19916.1"/>
    </source>
</evidence>
<dbReference type="AlphaFoldDB" id="A0A918CF37"/>
<gene>
    <name evidence="4" type="ORF">GCM10010196_11420</name>
</gene>
<accession>A0A918CF37</accession>
<reference evidence="4" key="2">
    <citation type="submission" date="2020-09" db="EMBL/GenBank/DDBJ databases">
        <authorList>
            <person name="Sun Q."/>
            <person name="Ohkuma M."/>
        </authorList>
    </citation>
    <scope>NUCLEOTIDE SEQUENCE</scope>
    <source>
        <strain evidence="4">JCM 3346</strain>
    </source>
</reference>
<dbReference type="Pfam" id="PF02720">
    <property type="entry name" value="DUF222"/>
    <property type="match status" value="1"/>
</dbReference>
<dbReference type="Gene3D" id="1.10.30.50">
    <property type="match status" value="1"/>
</dbReference>
<dbReference type="InterPro" id="IPR003870">
    <property type="entry name" value="DUF222"/>
</dbReference>
<dbReference type="SMART" id="SM00507">
    <property type="entry name" value="HNHc"/>
    <property type="match status" value="1"/>
</dbReference>
<dbReference type="InterPro" id="IPR003615">
    <property type="entry name" value="HNH_nuc"/>
</dbReference>
<evidence type="ECO:0000256" key="1">
    <source>
        <dbReference type="ARBA" id="ARBA00023450"/>
    </source>
</evidence>
<name>A0A918CF37_AGRME</name>
<comment type="similarity">
    <text evidence="1">Belongs to the Rv1128c/1148c/1588c/1702c/1945/3466 family.</text>
</comment>
<feature type="region of interest" description="Disordered" evidence="2">
    <location>
        <begin position="494"/>
        <end position="518"/>
    </location>
</feature>
<evidence type="ECO:0000259" key="3">
    <source>
        <dbReference type="SMART" id="SM00507"/>
    </source>
</evidence>